<dbReference type="NCBIfam" id="TIGR00128">
    <property type="entry name" value="fabD"/>
    <property type="match status" value="1"/>
</dbReference>
<dbReference type="InterPro" id="IPR016035">
    <property type="entry name" value="Acyl_Trfase/lysoPLipase"/>
</dbReference>
<dbReference type="SUPFAM" id="SSF55048">
    <property type="entry name" value="Probable ACP-binding domain of malonyl-CoA ACP transacylase"/>
    <property type="match status" value="1"/>
</dbReference>
<proteinExistence type="predicted"/>
<dbReference type="RefSeq" id="WP_142505292.1">
    <property type="nucleotide sequence ID" value="NZ_FXTI01000004.1"/>
</dbReference>
<dbReference type="GO" id="GO:0004314">
    <property type="term" value="F:[acyl-carrier-protein] S-malonyltransferase activity"/>
    <property type="evidence" value="ECO:0007669"/>
    <property type="project" value="UniProtKB-EC"/>
</dbReference>
<keyword evidence="2 6" id="KW-0808">Transferase</keyword>
<evidence type="ECO:0000313" key="7">
    <source>
        <dbReference type="Proteomes" id="UP000315636"/>
    </source>
</evidence>
<evidence type="ECO:0000256" key="1">
    <source>
        <dbReference type="ARBA" id="ARBA00013258"/>
    </source>
</evidence>
<dbReference type="EMBL" id="FXTI01000004">
    <property type="protein sequence ID" value="SMO63573.1"/>
    <property type="molecule type" value="Genomic_DNA"/>
</dbReference>
<dbReference type="InterPro" id="IPR001227">
    <property type="entry name" value="Ac_transferase_dom_sf"/>
</dbReference>
<comment type="catalytic activity">
    <reaction evidence="4">
        <text>holo-[ACP] + malonyl-CoA = malonyl-[ACP] + CoA</text>
        <dbReference type="Rhea" id="RHEA:41792"/>
        <dbReference type="Rhea" id="RHEA-COMP:9623"/>
        <dbReference type="Rhea" id="RHEA-COMP:9685"/>
        <dbReference type="ChEBI" id="CHEBI:57287"/>
        <dbReference type="ChEBI" id="CHEBI:57384"/>
        <dbReference type="ChEBI" id="CHEBI:64479"/>
        <dbReference type="ChEBI" id="CHEBI:78449"/>
        <dbReference type="EC" id="2.3.1.39"/>
    </reaction>
</comment>
<evidence type="ECO:0000256" key="4">
    <source>
        <dbReference type="ARBA" id="ARBA00048462"/>
    </source>
</evidence>
<organism evidence="6 7">
    <name type="scientific">Melghirimyces algeriensis</name>
    <dbReference type="NCBI Taxonomy" id="910412"/>
    <lineage>
        <taxon>Bacteria</taxon>
        <taxon>Bacillati</taxon>
        <taxon>Bacillota</taxon>
        <taxon>Bacilli</taxon>
        <taxon>Bacillales</taxon>
        <taxon>Thermoactinomycetaceae</taxon>
        <taxon>Melghirimyces</taxon>
    </lineage>
</organism>
<dbReference type="Gene3D" id="3.30.70.250">
    <property type="entry name" value="Malonyl-CoA ACP transacylase, ACP-binding"/>
    <property type="match status" value="1"/>
</dbReference>
<dbReference type="AlphaFoldDB" id="A0A521CVW7"/>
<gene>
    <name evidence="6" type="ORF">SAMN06264849_104240</name>
</gene>
<keyword evidence="7" id="KW-1185">Reference proteome</keyword>
<dbReference type="PANTHER" id="PTHR42681">
    <property type="entry name" value="MALONYL-COA-ACYL CARRIER PROTEIN TRANSACYLASE, MITOCHONDRIAL"/>
    <property type="match status" value="1"/>
</dbReference>
<accession>A0A521CVW7</accession>
<protein>
    <recommendedName>
        <fullName evidence="1">[acyl-carrier-protein] S-malonyltransferase</fullName>
        <ecNumber evidence="1">2.3.1.39</ecNumber>
    </recommendedName>
</protein>
<dbReference type="InterPro" id="IPR050858">
    <property type="entry name" value="Mal-CoA-ACP_Trans/PKS_FabD"/>
</dbReference>
<dbReference type="InterPro" id="IPR016036">
    <property type="entry name" value="Malonyl_transacylase_ACP-bd"/>
</dbReference>
<dbReference type="EC" id="2.3.1.39" evidence="1"/>
<dbReference type="Gene3D" id="3.40.366.10">
    <property type="entry name" value="Malonyl-Coenzyme A Acyl Carrier Protein, domain 2"/>
    <property type="match status" value="1"/>
</dbReference>
<dbReference type="GO" id="GO:0006633">
    <property type="term" value="P:fatty acid biosynthetic process"/>
    <property type="evidence" value="ECO:0007669"/>
    <property type="project" value="TreeGrafter"/>
</dbReference>
<dbReference type="Pfam" id="PF00698">
    <property type="entry name" value="Acyl_transf_1"/>
    <property type="match status" value="1"/>
</dbReference>
<dbReference type="SMART" id="SM00827">
    <property type="entry name" value="PKS_AT"/>
    <property type="match status" value="1"/>
</dbReference>
<name>A0A521CVW7_9BACL</name>
<evidence type="ECO:0000313" key="6">
    <source>
        <dbReference type="EMBL" id="SMO63573.1"/>
    </source>
</evidence>
<dbReference type="OrthoDB" id="9805460at2"/>
<feature type="domain" description="Malonyl-CoA:ACP transacylase (MAT)" evidence="5">
    <location>
        <begin position="6"/>
        <end position="296"/>
    </location>
</feature>
<dbReference type="InterPro" id="IPR004410">
    <property type="entry name" value="Malonyl_CoA-ACP_transAc_FabD"/>
</dbReference>
<reference evidence="6 7" key="1">
    <citation type="submission" date="2017-05" db="EMBL/GenBank/DDBJ databases">
        <authorList>
            <person name="Varghese N."/>
            <person name="Submissions S."/>
        </authorList>
    </citation>
    <scope>NUCLEOTIDE SEQUENCE [LARGE SCALE GENOMIC DNA]</scope>
    <source>
        <strain evidence="6 7">DSM 45474</strain>
    </source>
</reference>
<evidence type="ECO:0000256" key="2">
    <source>
        <dbReference type="ARBA" id="ARBA00022679"/>
    </source>
</evidence>
<keyword evidence="3" id="KW-0012">Acyltransferase</keyword>
<evidence type="ECO:0000256" key="3">
    <source>
        <dbReference type="ARBA" id="ARBA00023315"/>
    </source>
</evidence>
<evidence type="ECO:0000259" key="5">
    <source>
        <dbReference type="SMART" id="SM00827"/>
    </source>
</evidence>
<dbReference type="SUPFAM" id="SSF52151">
    <property type="entry name" value="FabD/lysophospholipase-like"/>
    <property type="match status" value="1"/>
</dbReference>
<dbReference type="PANTHER" id="PTHR42681:SF1">
    <property type="entry name" value="MALONYL-COA-ACYL CARRIER PROTEIN TRANSACYLASE, MITOCHONDRIAL"/>
    <property type="match status" value="1"/>
</dbReference>
<dbReference type="Proteomes" id="UP000315636">
    <property type="component" value="Unassembled WGS sequence"/>
</dbReference>
<dbReference type="InterPro" id="IPR014043">
    <property type="entry name" value="Acyl_transferase_dom"/>
</dbReference>
<sequence length="420" mass="47481">MNFALLFPGQGSQYAGMGKSLCQDFASADLVFEEASDILKMDMKKRCFNDPHELSKTVHAQPAILTVSVAAFRVFMQEVALKPKVAAGHSLGEYSALVCNGTLSFSDALRIVKRRGELMQQAKGVMISVFHNNFRWMEQICDEMLQQGYLISIACYNTNRQTVISGESQAITSITRKLDGWRIKYRFLNVSAAFHSPLMQQAANQLALEFEDYQFCQWSWPVISNVDALPYIKKDEIKGALTLQMTHPVRWLDTMAYIKGLGVEMAVELGPKTVLRHFMNEFDSQMDAVALGTSTDLNKVISVISERDKQTSSGDPSPQQMNLFLAKCYTAAISMPNRNEDDMEYQRSTSEVYRKLKHLQQGMDHSSPTLQHLQQAVDLLCTVWKAKKTPGEVQRERLQSLFQESGMKDLLRSQKITTIE</sequence>